<keyword evidence="2" id="KW-1185">Reference proteome</keyword>
<dbReference type="KEGG" id="vg:18559157"/>
<protein>
    <submittedName>
        <fullName evidence="1">Uncharacterized protein ORF22</fullName>
    </submittedName>
</protein>
<evidence type="ECO:0000313" key="1">
    <source>
        <dbReference type="EMBL" id="BAJ51810.1"/>
    </source>
</evidence>
<dbReference type="Proteomes" id="UP000008913">
    <property type="component" value="Segment"/>
</dbReference>
<proteinExistence type="predicted"/>
<gene>
    <name evidence="1" type="primary">ORF22</name>
</gene>
<sequence>MSRELRRRDNGRKLVVVPCSRTVDCVRNANGNRKAEATFEPPFKTRAVKLGTDWYLLTQPVYAEALDNKRTTLTEYTGRFPRVAALWINLKEKFKR</sequence>
<dbReference type="EMBL" id="AB597179">
    <property type="protein sequence ID" value="BAJ51810.1"/>
    <property type="molecule type" value="Genomic_DNA"/>
</dbReference>
<evidence type="ECO:0000313" key="2">
    <source>
        <dbReference type="Proteomes" id="UP000008913"/>
    </source>
</evidence>
<name>E5RV02_9CAUD</name>
<dbReference type="GeneID" id="18559157"/>
<accession>E5RV02</accession>
<dbReference type="RefSeq" id="YP_009017743.1">
    <property type="nucleotide sequence ID" value="NC_023736.1"/>
</dbReference>
<reference evidence="1 2" key="1">
    <citation type="submission" date="2010-10" db="EMBL/GenBank/DDBJ databases">
        <title>Genomic analysis of Ralstonia solanacearum phages RSB2 and RSB3.</title>
        <authorList>
            <person name="Kawasaki T."/>
            <person name="Ishikawa H."/>
            <person name="Shimizu M."/>
            <person name="Omoto W."/>
            <person name="Fujie M."/>
            <person name="Yamada T."/>
        </authorList>
    </citation>
    <scope>NUCLEOTIDE SEQUENCE [LARGE SCALE GENOMIC DNA]</scope>
    <source>
        <strain evidence="1">RSB2</strain>
    </source>
</reference>
<organism evidence="1 2">
    <name type="scientific">Ralstonia phage RSB2</name>
    <dbReference type="NCBI Taxonomy" id="913183"/>
    <lineage>
        <taxon>Viruses</taxon>
        <taxon>Duplodnaviria</taxon>
        <taxon>Heunggongvirae</taxon>
        <taxon>Uroviricota</taxon>
        <taxon>Caudoviricetes</taxon>
        <taxon>Autographivirales</taxon>
        <taxon>Autotranscriptaviridae</taxon>
        <taxon>Kelmasvirus</taxon>
        <taxon>Kelmasvirus RSB2</taxon>
    </lineage>
</organism>